<accession>A0A7K1GG14</accession>
<dbReference type="InterPro" id="IPR041698">
    <property type="entry name" value="Methyltransf_25"/>
</dbReference>
<keyword evidence="1 3" id="KW-0808">Transferase</keyword>
<dbReference type="Pfam" id="PF13649">
    <property type="entry name" value="Methyltransf_25"/>
    <property type="match status" value="1"/>
</dbReference>
<dbReference type="AlphaFoldDB" id="A0A7K1GG14"/>
<organism evidence="3 4">
    <name type="scientific">Winogradskyella ouciana</name>
    <dbReference type="NCBI Taxonomy" id="2608631"/>
    <lineage>
        <taxon>Bacteria</taxon>
        <taxon>Pseudomonadati</taxon>
        <taxon>Bacteroidota</taxon>
        <taxon>Flavobacteriia</taxon>
        <taxon>Flavobacteriales</taxon>
        <taxon>Flavobacteriaceae</taxon>
        <taxon>Winogradskyella</taxon>
    </lineage>
</organism>
<dbReference type="SUPFAM" id="SSF53335">
    <property type="entry name" value="S-adenosyl-L-methionine-dependent methyltransferases"/>
    <property type="match status" value="1"/>
</dbReference>
<dbReference type="GO" id="GO:0032259">
    <property type="term" value="P:methylation"/>
    <property type="evidence" value="ECO:0007669"/>
    <property type="project" value="UniProtKB-KW"/>
</dbReference>
<dbReference type="GO" id="GO:0008168">
    <property type="term" value="F:methyltransferase activity"/>
    <property type="evidence" value="ECO:0007669"/>
    <property type="project" value="UniProtKB-KW"/>
</dbReference>
<feature type="domain" description="Methyltransferase" evidence="2">
    <location>
        <begin position="49"/>
        <end position="143"/>
    </location>
</feature>
<evidence type="ECO:0000259" key="2">
    <source>
        <dbReference type="Pfam" id="PF13649"/>
    </source>
</evidence>
<dbReference type="Gene3D" id="3.40.50.150">
    <property type="entry name" value="Vaccinia Virus protein VP39"/>
    <property type="match status" value="1"/>
</dbReference>
<dbReference type="Proteomes" id="UP000447545">
    <property type="component" value="Unassembled WGS sequence"/>
</dbReference>
<evidence type="ECO:0000313" key="4">
    <source>
        <dbReference type="Proteomes" id="UP000447545"/>
    </source>
</evidence>
<reference evidence="3 4" key="1">
    <citation type="submission" date="2019-11" db="EMBL/GenBank/DDBJ databases">
        <title>Winogradskyella ouciana sp. nov., isolated from the hadal seawater of the Mariana Trench.</title>
        <authorList>
            <person name="Liu R."/>
        </authorList>
    </citation>
    <scope>NUCLEOTIDE SEQUENCE [LARGE SCALE GENOMIC DNA]</scope>
    <source>
        <strain evidence="3 4">ZXX205</strain>
    </source>
</reference>
<gene>
    <name evidence="3" type="ORF">F1003_10450</name>
</gene>
<keyword evidence="3" id="KW-0489">Methyltransferase</keyword>
<dbReference type="CDD" id="cd02440">
    <property type="entry name" value="AdoMet_MTases"/>
    <property type="match status" value="1"/>
</dbReference>
<proteinExistence type="predicted"/>
<keyword evidence="4" id="KW-1185">Reference proteome</keyword>
<name>A0A7K1GG14_9FLAO</name>
<evidence type="ECO:0000313" key="3">
    <source>
        <dbReference type="EMBL" id="MTE27348.1"/>
    </source>
</evidence>
<dbReference type="EMBL" id="WJYA01000006">
    <property type="protein sequence ID" value="MTE27348.1"/>
    <property type="molecule type" value="Genomic_DNA"/>
</dbReference>
<dbReference type="InterPro" id="IPR029063">
    <property type="entry name" value="SAM-dependent_MTases_sf"/>
</dbReference>
<protein>
    <submittedName>
        <fullName evidence="3">Methyltransferase domain-containing protein</fullName>
    </submittedName>
</protein>
<dbReference type="PANTHER" id="PTHR43861">
    <property type="entry name" value="TRANS-ACONITATE 2-METHYLTRANSFERASE-RELATED"/>
    <property type="match status" value="1"/>
</dbReference>
<dbReference type="RefSeq" id="WP_155089372.1">
    <property type="nucleotide sequence ID" value="NZ_WJYA01000006.1"/>
</dbReference>
<sequence>MKIKKNIALEFNDFSKNYTNDMIGCVPHYAELISSFVEHLPNDFYPKSILDLGCGNGNVSAQLMPHFPDATYTLVDASIEMINLCRKQFSSYNVIYANNYFKDFAFKKDEYDLVVAGFSLHHCDEVEKQSIFNSIYNSLKKGGIFSYSDLMISKTNPDHKKLIKSWEKFVNISFPDGEKWAWIMEHYEAFDKPTDYDLQIEYLSRAGFENIQTPFKKAYWTHIQAIK</sequence>
<comment type="caution">
    <text evidence="3">The sequence shown here is derived from an EMBL/GenBank/DDBJ whole genome shotgun (WGS) entry which is preliminary data.</text>
</comment>
<evidence type="ECO:0000256" key="1">
    <source>
        <dbReference type="ARBA" id="ARBA00022679"/>
    </source>
</evidence>